<feature type="binding site" evidence="15">
    <location>
        <position position="133"/>
    </location>
    <ligand>
        <name>NAD(+)</name>
        <dbReference type="ChEBI" id="CHEBI:57540"/>
    </ligand>
</feature>
<evidence type="ECO:0000256" key="12">
    <source>
        <dbReference type="ARBA" id="ARBA00023211"/>
    </source>
</evidence>
<dbReference type="STRING" id="1194526.A284_04475"/>
<dbReference type="GO" id="GO:0046872">
    <property type="term" value="F:metal ion binding"/>
    <property type="evidence" value="ECO:0007669"/>
    <property type="project" value="UniProtKB-KW"/>
</dbReference>
<dbReference type="PROSITE" id="PS50172">
    <property type="entry name" value="BRCT"/>
    <property type="match status" value="1"/>
</dbReference>
<dbReference type="PANTHER" id="PTHR23389">
    <property type="entry name" value="CHROMOSOME TRANSMISSION FIDELITY FACTOR 18"/>
    <property type="match status" value="1"/>
</dbReference>
<dbReference type="SMART" id="SM00278">
    <property type="entry name" value="HhH1"/>
    <property type="match status" value="3"/>
</dbReference>
<feature type="binding site" evidence="15">
    <location>
        <position position="401"/>
    </location>
    <ligand>
        <name>Zn(2+)</name>
        <dbReference type="ChEBI" id="CHEBI:29105"/>
    </ligand>
</feature>
<dbReference type="PROSITE" id="PS01055">
    <property type="entry name" value="DNA_LIGASE_N1"/>
    <property type="match status" value="1"/>
</dbReference>
<feature type="domain" description="BRCT" evidence="17">
    <location>
        <begin position="591"/>
        <end position="652"/>
    </location>
</feature>
<dbReference type="PROSITE" id="PS01056">
    <property type="entry name" value="DNA_LIGASE_N2"/>
    <property type="match status" value="1"/>
</dbReference>
<dbReference type="Pfam" id="PF00533">
    <property type="entry name" value="BRCT"/>
    <property type="match status" value="1"/>
</dbReference>
<keyword evidence="5 15" id="KW-0235">DNA replication</keyword>
<dbReference type="InterPro" id="IPR018239">
    <property type="entry name" value="DNA_ligase_AS"/>
</dbReference>
<comment type="similarity">
    <text evidence="14 15">Belongs to the NAD-dependent DNA ligase family. LigA subfamily.</text>
</comment>
<name>A0A2T4Q1J7_STAWA</name>
<protein>
    <recommendedName>
        <fullName evidence="3 15">DNA ligase</fullName>
        <ecNumber evidence="2 15">6.5.1.2</ecNumber>
    </recommendedName>
    <alternativeName>
        <fullName evidence="15">Polydeoxyribonucleotide synthase [NAD(+)]</fullName>
    </alternativeName>
</protein>
<feature type="binding site" evidence="15">
    <location>
        <begin position="81"/>
        <end position="82"/>
    </location>
    <ligand>
        <name>NAD(+)</name>
        <dbReference type="ChEBI" id="CHEBI:57540"/>
    </ligand>
</feature>
<dbReference type="InterPro" id="IPR013840">
    <property type="entry name" value="DNAligase_N"/>
</dbReference>
<dbReference type="Gene3D" id="2.40.50.140">
    <property type="entry name" value="Nucleic acid-binding proteins"/>
    <property type="match status" value="1"/>
</dbReference>
<evidence type="ECO:0000256" key="6">
    <source>
        <dbReference type="ARBA" id="ARBA00022723"/>
    </source>
</evidence>
<evidence type="ECO:0000256" key="4">
    <source>
        <dbReference type="ARBA" id="ARBA00022598"/>
    </source>
</evidence>
<dbReference type="Gene3D" id="1.10.287.610">
    <property type="entry name" value="Helix hairpin bin"/>
    <property type="match status" value="1"/>
</dbReference>
<dbReference type="CDD" id="cd17748">
    <property type="entry name" value="BRCT_DNA_ligase_like"/>
    <property type="match status" value="1"/>
</dbReference>
<organism evidence="18 19">
    <name type="scientific">Staphylococcus warneri</name>
    <dbReference type="NCBI Taxonomy" id="1292"/>
    <lineage>
        <taxon>Bacteria</taxon>
        <taxon>Bacillati</taxon>
        <taxon>Bacillota</taxon>
        <taxon>Bacilli</taxon>
        <taxon>Bacillales</taxon>
        <taxon>Staphylococcaceae</taxon>
        <taxon>Staphylococcus</taxon>
    </lineage>
</organism>
<dbReference type="Pfam" id="PF12826">
    <property type="entry name" value="HHH_2"/>
    <property type="match status" value="1"/>
</dbReference>
<dbReference type="InterPro" id="IPR012340">
    <property type="entry name" value="NA-bd_OB-fold"/>
</dbReference>
<evidence type="ECO:0000256" key="13">
    <source>
        <dbReference type="ARBA" id="ARBA00034005"/>
    </source>
</evidence>
<dbReference type="Gene3D" id="1.10.150.20">
    <property type="entry name" value="5' to 3' exonuclease, C-terminal subdomain"/>
    <property type="match status" value="2"/>
</dbReference>
<dbReference type="AlphaFoldDB" id="A0A2T4Q1J7"/>
<dbReference type="InterPro" id="IPR004150">
    <property type="entry name" value="NAD_DNA_ligase_OB"/>
</dbReference>
<accession>A0A2T4Q1J7</accession>
<dbReference type="Pfam" id="PF03120">
    <property type="entry name" value="OB_DNA_ligase"/>
    <property type="match status" value="1"/>
</dbReference>
<feature type="active site" description="N6-AMP-lysine intermediate" evidence="15">
    <location>
        <position position="112"/>
    </location>
</feature>
<dbReference type="HAMAP" id="MF_01588">
    <property type="entry name" value="DNA_ligase_A"/>
    <property type="match status" value="1"/>
</dbReference>
<evidence type="ECO:0000313" key="18">
    <source>
        <dbReference type="EMBL" id="PTI51578.1"/>
    </source>
</evidence>
<keyword evidence="9 15" id="KW-0460">Magnesium</keyword>
<comment type="catalytic activity">
    <reaction evidence="13 15 16">
        <text>NAD(+) + (deoxyribonucleotide)n-3'-hydroxyl + 5'-phospho-(deoxyribonucleotide)m = (deoxyribonucleotide)n+m + AMP + beta-nicotinamide D-nucleotide.</text>
        <dbReference type="EC" id="6.5.1.2"/>
    </reaction>
</comment>
<evidence type="ECO:0000256" key="1">
    <source>
        <dbReference type="ARBA" id="ARBA00004067"/>
    </source>
</evidence>
<dbReference type="NCBIfam" id="NF005932">
    <property type="entry name" value="PRK07956.1"/>
    <property type="match status" value="1"/>
</dbReference>
<evidence type="ECO:0000256" key="8">
    <source>
        <dbReference type="ARBA" id="ARBA00022833"/>
    </source>
</evidence>
<dbReference type="GO" id="GO:0006260">
    <property type="term" value="P:DNA replication"/>
    <property type="evidence" value="ECO:0007669"/>
    <property type="project" value="UniProtKB-KW"/>
</dbReference>
<dbReference type="InterPro" id="IPR013839">
    <property type="entry name" value="DNAligase_adenylation"/>
</dbReference>
<dbReference type="Gene3D" id="3.30.470.30">
    <property type="entry name" value="DNA ligase/mRNA capping enzyme"/>
    <property type="match status" value="1"/>
</dbReference>
<feature type="binding site" evidence="15">
    <location>
        <position position="404"/>
    </location>
    <ligand>
        <name>Zn(2+)</name>
        <dbReference type="ChEBI" id="CHEBI:29105"/>
    </ligand>
</feature>
<dbReference type="GO" id="GO:0003911">
    <property type="term" value="F:DNA ligase (NAD+) activity"/>
    <property type="evidence" value="ECO:0007669"/>
    <property type="project" value="UniProtKB-UniRule"/>
</dbReference>
<dbReference type="InterPro" id="IPR004149">
    <property type="entry name" value="Znf_DNAligase_C4"/>
</dbReference>
<dbReference type="GO" id="GO:0006281">
    <property type="term" value="P:DNA repair"/>
    <property type="evidence" value="ECO:0007669"/>
    <property type="project" value="UniProtKB-KW"/>
</dbReference>
<evidence type="ECO:0000256" key="3">
    <source>
        <dbReference type="ARBA" id="ARBA00013308"/>
    </source>
</evidence>
<dbReference type="PIRSF" id="PIRSF001604">
    <property type="entry name" value="LigA"/>
    <property type="match status" value="1"/>
</dbReference>
<dbReference type="FunFam" id="3.30.470.30:FF:000001">
    <property type="entry name" value="DNA ligase"/>
    <property type="match status" value="1"/>
</dbReference>
<dbReference type="Pfam" id="PF03119">
    <property type="entry name" value="DNA_ligase_ZBD"/>
    <property type="match status" value="1"/>
</dbReference>
<dbReference type="CDD" id="cd00114">
    <property type="entry name" value="LIGANc"/>
    <property type="match status" value="1"/>
</dbReference>
<evidence type="ECO:0000256" key="9">
    <source>
        <dbReference type="ARBA" id="ARBA00022842"/>
    </source>
</evidence>
<keyword evidence="8 15" id="KW-0862">Zinc</keyword>
<evidence type="ECO:0000256" key="5">
    <source>
        <dbReference type="ARBA" id="ARBA00022705"/>
    </source>
</evidence>
<feature type="binding site" evidence="15">
    <location>
        <begin position="32"/>
        <end position="36"/>
    </location>
    <ligand>
        <name>NAD(+)</name>
        <dbReference type="ChEBI" id="CHEBI:57540"/>
    </ligand>
</feature>
<keyword evidence="11 15" id="KW-0234">DNA repair</keyword>
<dbReference type="EC" id="6.5.1.2" evidence="2 15"/>
<dbReference type="InterPro" id="IPR010994">
    <property type="entry name" value="RuvA_2-like"/>
</dbReference>
<dbReference type="Pfam" id="PF01653">
    <property type="entry name" value="DNA_ligase_aden"/>
    <property type="match status" value="1"/>
</dbReference>
<dbReference type="Gene3D" id="3.40.50.10190">
    <property type="entry name" value="BRCT domain"/>
    <property type="match status" value="1"/>
</dbReference>
<comment type="cofactor">
    <cofactor evidence="15">
        <name>Mg(2+)</name>
        <dbReference type="ChEBI" id="CHEBI:18420"/>
    </cofactor>
    <cofactor evidence="15">
        <name>Mn(2+)</name>
        <dbReference type="ChEBI" id="CHEBI:29035"/>
    </cofactor>
</comment>
<reference evidence="18 19" key="1">
    <citation type="journal article" date="2016" name="Front. Microbiol.">
        <title>Comprehensive Phylogenetic Analysis of Bovine Non-aureus Staphylococci Species Based on Whole-Genome Sequencing.</title>
        <authorList>
            <person name="Naushad S."/>
            <person name="Barkema H.W."/>
            <person name="Luby C."/>
            <person name="Condas L.A."/>
            <person name="Nobrega D.B."/>
            <person name="Carson D.A."/>
            <person name="De Buck J."/>
        </authorList>
    </citation>
    <scope>NUCLEOTIDE SEQUENCE [LARGE SCALE GENOMIC DNA]</scope>
    <source>
        <strain evidence="18 19">SNUC 2993</strain>
    </source>
</reference>
<dbReference type="SMART" id="SM00532">
    <property type="entry name" value="LIGANc"/>
    <property type="match status" value="1"/>
</dbReference>
<dbReference type="GO" id="GO:0003677">
    <property type="term" value="F:DNA binding"/>
    <property type="evidence" value="ECO:0007669"/>
    <property type="project" value="InterPro"/>
</dbReference>
<gene>
    <name evidence="15 18" type="primary">ligA</name>
    <name evidence="18" type="ORF">BU085_04745</name>
</gene>
<evidence type="ECO:0000256" key="10">
    <source>
        <dbReference type="ARBA" id="ARBA00023027"/>
    </source>
</evidence>
<comment type="function">
    <text evidence="1 15">DNA ligase that catalyzes the formation of phosphodiester linkages between 5'-phosphoryl and 3'-hydroxyl groups in double-stranded DNA using NAD as a coenzyme and as the energy source for the reaction. It is essential for DNA replication and repair of damaged DNA.</text>
</comment>
<evidence type="ECO:0000256" key="11">
    <source>
        <dbReference type="ARBA" id="ARBA00023204"/>
    </source>
</evidence>
<evidence type="ECO:0000259" key="17">
    <source>
        <dbReference type="PROSITE" id="PS50172"/>
    </source>
</evidence>
<dbReference type="Gene3D" id="6.20.10.30">
    <property type="match status" value="1"/>
</dbReference>
<feature type="binding site" evidence="15">
    <location>
        <position position="110"/>
    </location>
    <ligand>
        <name>NAD(+)</name>
        <dbReference type="ChEBI" id="CHEBI:57540"/>
    </ligand>
</feature>
<evidence type="ECO:0000313" key="19">
    <source>
        <dbReference type="Proteomes" id="UP000240717"/>
    </source>
</evidence>
<dbReference type="RefSeq" id="WP_107532728.1">
    <property type="nucleotide sequence ID" value="NZ_PZEV01000011.1"/>
</dbReference>
<dbReference type="InterPro" id="IPR003583">
    <property type="entry name" value="Hlx-hairpin-Hlx_DNA-bd_motif"/>
</dbReference>
<dbReference type="FunFam" id="1.10.150.20:FF:000006">
    <property type="entry name" value="DNA ligase"/>
    <property type="match status" value="1"/>
</dbReference>
<dbReference type="Proteomes" id="UP000240717">
    <property type="component" value="Unassembled WGS sequence"/>
</dbReference>
<proteinExistence type="inferred from homology"/>
<evidence type="ECO:0000256" key="16">
    <source>
        <dbReference type="RuleBase" id="RU000618"/>
    </source>
</evidence>
<keyword evidence="12 15" id="KW-0464">Manganese</keyword>
<evidence type="ECO:0000256" key="7">
    <source>
        <dbReference type="ARBA" id="ARBA00022763"/>
    </source>
</evidence>
<evidence type="ECO:0000256" key="15">
    <source>
        <dbReference type="HAMAP-Rule" id="MF_01588"/>
    </source>
</evidence>
<dbReference type="Pfam" id="PF14520">
    <property type="entry name" value="HHH_5"/>
    <property type="match status" value="1"/>
</dbReference>
<dbReference type="InterPro" id="IPR033136">
    <property type="entry name" value="DNA_ligase_CS"/>
</dbReference>
<dbReference type="InterPro" id="IPR041663">
    <property type="entry name" value="DisA/LigA_HHH"/>
</dbReference>
<evidence type="ECO:0000256" key="2">
    <source>
        <dbReference type="ARBA" id="ARBA00012722"/>
    </source>
</evidence>
<dbReference type="NCBIfam" id="TIGR00575">
    <property type="entry name" value="dnlj"/>
    <property type="match status" value="1"/>
</dbReference>
<evidence type="ECO:0000256" key="14">
    <source>
        <dbReference type="ARBA" id="ARBA00060881"/>
    </source>
</evidence>
<keyword evidence="10 15" id="KW-0520">NAD</keyword>
<sequence>MSELQNRVNDLHDLLNQYSYEYYVQDNPSVPDSEYDKLLHELIHIEAEHPEFKTPDSPTVRVGGEAQSSFEKVNHDTPMLSLGNAFNEEDLRKFDQRIRENIGNVEYMCELKIDGLAVSLKYENGRFVQGLTRGDGTTGEDITENLRTIHAIPLKIKEPLNFEVRGEAYMPRKSFMNLNEEKEKNGEQPFANPRNAAAGSLRQLDSKLAAKRKLSIFLYSINDFTDFEATTQSGALDELDELGFKTNHERERVSDIDGVLKYIEKWTAEREMLPYDIDGIVIKVNDLEQQDEMGFTQKSPRWAIAYKFPAEEVVTELLDIELSIGRTGVVTPTAILEPVRVAGTTVSRASLHNEDLIHERDIRIGDSVVVKKAGDIIPEVVRSIIDRRPEDAETYHMPTHCPSCGHELVRIEGEVALRCINPKCQAQLIEGLIHFVSRQAMNIDGLGTKIIQQLYENDLIKDVADIFYLEEEDLLPLERMGSKKVENLLEAIKQAKSQSLEHLLFGLGIRHLGVKASRVLAEKYETMDRLLTVTEEELIAIHDIGGKLAQSVVTYLENDDIRALIQKLKDKDVNMTYKGVKTTEIEGHPDFSGKTIVLTGKLEQMTRNEASQWLQMQGAKVTNSVTKSTDILIAGADAGSKLTKAEKFGTEIWTEEEFATKQNEINNE</sequence>
<dbReference type="FunFam" id="2.40.50.140:FF:000012">
    <property type="entry name" value="DNA ligase"/>
    <property type="match status" value="1"/>
</dbReference>
<dbReference type="FunFam" id="6.20.10.30:FF:000002">
    <property type="entry name" value="DNA ligase"/>
    <property type="match status" value="1"/>
</dbReference>
<keyword evidence="7 15" id="KW-0227">DNA damage</keyword>
<dbReference type="SUPFAM" id="SSF56091">
    <property type="entry name" value="DNA ligase/mRNA capping enzyme, catalytic domain"/>
    <property type="match status" value="1"/>
</dbReference>
<dbReference type="SUPFAM" id="SSF47781">
    <property type="entry name" value="RuvA domain 2-like"/>
    <property type="match status" value="1"/>
</dbReference>
<dbReference type="GO" id="GO:0005829">
    <property type="term" value="C:cytosol"/>
    <property type="evidence" value="ECO:0007669"/>
    <property type="project" value="TreeGrafter"/>
</dbReference>
<dbReference type="EMBL" id="PZEV01000011">
    <property type="protein sequence ID" value="PTI51578.1"/>
    <property type="molecule type" value="Genomic_DNA"/>
</dbReference>
<feature type="binding site" evidence="15">
    <location>
        <position position="419"/>
    </location>
    <ligand>
        <name>Zn(2+)</name>
        <dbReference type="ChEBI" id="CHEBI:29105"/>
    </ligand>
</feature>
<feature type="binding site" evidence="15">
    <location>
        <position position="424"/>
    </location>
    <ligand>
        <name>Zn(2+)</name>
        <dbReference type="ChEBI" id="CHEBI:29105"/>
    </ligand>
</feature>
<dbReference type="SUPFAM" id="SSF50249">
    <property type="entry name" value="Nucleic acid-binding proteins"/>
    <property type="match status" value="1"/>
</dbReference>
<dbReference type="InterPro" id="IPR001357">
    <property type="entry name" value="BRCT_dom"/>
</dbReference>
<feature type="binding site" evidence="15">
    <location>
        <position position="307"/>
    </location>
    <ligand>
        <name>NAD(+)</name>
        <dbReference type="ChEBI" id="CHEBI:57540"/>
    </ligand>
</feature>
<feature type="binding site" evidence="15">
    <location>
        <position position="167"/>
    </location>
    <ligand>
        <name>NAD(+)</name>
        <dbReference type="ChEBI" id="CHEBI:57540"/>
    </ligand>
</feature>
<dbReference type="SUPFAM" id="SSF52113">
    <property type="entry name" value="BRCT domain"/>
    <property type="match status" value="1"/>
</dbReference>
<keyword evidence="4 15" id="KW-0436">Ligase</keyword>
<dbReference type="InterPro" id="IPR036420">
    <property type="entry name" value="BRCT_dom_sf"/>
</dbReference>
<dbReference type="SMART" id="SM00292">
    <property type="entry name" value="BRCT"/>
    <property type="match status" value="1"/>
</dbReference>
<feature type="binding site" evidence="15">
    <location>
        <position position="283"/>
    </location>
    <ligand>
        <name>NAD(+)</name>
        <dbReference type="ChEBI" id="CHEBI:57540"/>
    </ligand>
</feature>
<comment type="caution">
    <text evidence="18">The sequence shown here is derived from an EMBL/GenBank/DDBJ whole genome shotgun (WGS) entry which is preliminary data.</text>
</comment>
<dbReference type="FunFam" id="1.10.150.20:FF:000007">
    <property type="entry name" value="DNA ligase"/>
    <property type="match status" value="1"/>
</dbReference>
<dbReference type="FunFam" id="1.10.287.610:FF:000002">
    <property type="entry name" value="DNA ligase"/>
    <property type="match status" value="1"/>
</dbReference>
<keyword evidence="6 15" id="KW-0479">Metal-binding</keyword>
<dbReference type="InterPro" id="IPR001679">
    <property type="entry name" value="DNA_ligase"/>
</dbReference>
<dbReference type="PANTHER" id="PTHR23389:SF9">
    <property type="entry name" value="DNA LIGASE"/>
    <property type="match status" value="1"/>
</dbReference>